<feature type="region of interest" description="Disordered" evidence="1">
    <location>
        <begin position="115"/>
        <end position="167"/>
    </location>
</feature>
<evidence type="ECO:0000313" key="3">
    <source>
        <dbReference type="Proteomes" id="UP001139158"/>
    </source>
</evidence>
<sequence length="167" mass="16999">MNADAAARLARFREPDGTFGKQHHKEPAVTLNVPAKRKGRRKSTAVVLGVTALLASAVLTGCGPSGNVIDADYAKVCQDKTTKQRIEDSKCSEEGRSSGHAGWYFFPMGTTGSTTSHSIPAVGQKLTGGTETIPAKATSKSGVSSKGSTSVSRGGFGSGAKGGSVGG</sequence>
<evidence type="ECO:0000313" key="2">
    <source>
        <dbReference type="EMBL" id="MCC3299668.1"/>
    </source>
</evidence>
<reference evidence="2" key="1">
    <citation type="submission" date="2021-10" db="EMBL/GenBank/DDBJ databases">
        <title>Novel species in genus Arthrobacter.</title>
        <authorList>
            <person name="Liu Y."/>
        </authorList>
    </citation>
    <scope>NUCLEOTIDE SEQUENCE</scope>
    <source>
        <strain evidence="2">Zg-Y453</strain>
    </source>
</reference>
<keyword evidence="3" id="KW-1185">Reference proteome</keyword>
<gene>
    <name evidence="2" type="ORF">LJ757_17885</name>
</gene>
<organism evidence="2 3">
    <name type="scientific">Arthrobacter caoxuetaonis</name>
    <dbReference type="NCBI Taxonomy" id="2886935"/>
    <lineage>
        <taxon>Bacteria</taxon>
        <taxon>Bacillati</taxon>
        <taxon>Actinomycetota</taxon>
        <taxon>Actinomycetes</taxon>
        <taxon>Micrococcales</taxon>
        <taxon>Micrococcaceae</taxon>
        <taxon>Arthrobacter</taxon>
    </lineage>
</organism>
<proteinExistence type="predicted"/>
<feature type="compositionally biased region" description="Low complexity" evidence="1">
    <location>
        <begin position="138"/>
        <end position="153"/>
    </location>
</feature>
<feature type="compositionally biased region" description="Gly residues" evidence="1">
    <location>
        <begin position="154"/>
        <end position="167"/>
    </location>
</feature>
<dbReference type="Proteomes" id="UP001139158">
    <property type="component" value="Unassembled WGS sequence"/>
</dbReference>
<protein>
    <submittedName>
        <fullName evidence="2">tRNA-dihydrouridine synthase</fullName>
    </submittedName>
</protein>
<dbReference type="RefSeq" id="WP_227897654.1">
    <property type="nucleotide sequence ID" value="NZ_CP099467.1"/>
</dbReference>
<dbReference type="EMBL" id="JAJFZV010000020">
    <property type="protein sequence ID" value="MCC3299668.1"/>
    <property type="molecule type" value="Genomic_DNA"/>
</dbReference>
<evidence type="ECO:0000256" key="1">
    <source>
        <dbReference type="SAM" id="MobiDB-lite"/>
    </source>
</evidence>
<name>A0A9X1SDZ7_9MICC</name>
<dbReference type="AlphaFoldDB" id="A0A9X1SDZ7"/>
<comment type="caution">
    <text evidence="2">The sequence shown here is derived from an EMBL/GenBank/DDBJ whole genome shotgun (WGS) entry which is preliminary data.</text>
</comment>
<accession>A0A9X1SDZ7</accession>